<accession>A0A8H7C8Y7</accession>
<comment type="caution">
    <text evidence="3">The sequence shown here is derived from an EMBL/GenBank/DDBJ whole genome shotgun (WGS) entry which is preliminary data.</text>
</comment>
<sequence>MASRPTTPRVAPRDRSSSRSSLRSSSPSEDPVQVRTHISTLKHSIRHQQAQLQSLENIIRAGPRPLHMPPDDAPAPAAPATPVKILRRSSYDVLQSIAGPASSLPLPKRDHDTTDILEGIPMTSFRRPSSPTRSLSRIPVSAVGNARALADEGLTSPVRPSSSIHRSHSSNDLSSTTPTIHSTAPTDSSSLIPPSPTPNSNSLTPTSARRLSSTPGGTTKVLADLQTGVINARNALENTKSQLRLSQRTVASLTRKVEDLKEVEERLRIENEGLNNVVARKERLLQEVLERARKAEAEAALLKSQLKQETSTSKKSIREMESQLAESTALSKKSEREYITLRDSIKGMTETWKHDTEGLKSEMKKRDERWKKELDGVGKKYKDLVQNVKEKEKLWGDEFKKVRENDIKMQKDVDEIWTAEIKRLEEEVKKSDSRCEKASATANDLALELSILRKRMRAPQTSTINDDTSVPPNTTDLPSNTTAATQENIPP</sequence>
<reference evidence="3 4" key="1">
    <citation type="journal article" name="Sci. Rep.">
        <title>Telomere-to-telomere assembled and centromere annotated genomes of the two main subspecies of the button mushroom Agaricus bisporus reveal especially polymorphic chromosome ends.</title>
        <authorList>
            <person name="Sonnenberg A.S.M."/>
            <person name="Sedaghat-Telgerd N."/>
            <person name="Lavrijssen B."/>
            <person name="Ohm R.A."/>
            <person name="Hendrickx P.M."/>
            <person name="Scholtmeijer K."/>
            <person name="Baars J.J.P."/>
            <person name="van Peer A."/>
        </authorList>
    </citation>
    <scope>NUCLEOTIDE SEQUENCE [LARGE SCALE GENOMIC DNA]</scope>
    <source>
        <strain evidence="3 4">H119_p4</strain>
    </source>
</reference>
<feature type="compositionally biased region" description="Low complexity" evidence="2">
    <location>
        <begin position="18"/>
        <end position="28"/>
    </location>
</feature>
<evidence type="ECO:0008006" key="5">
    <source>
        <dbReference type="Google" id="ProtNLM"/>
    </source>
</evidence>
<feature type="region of interest" description="Disordered" evidence="2">
    <location>
        <begin position="151"/>
        <end position="219"/>
    </location>
</feature>
<organism evidence="3 4">
    <name type="scientific">Agaricus bisporus var. burnettii</name>
    <dbReference type="NCBI Taxonomy" id="192524"/>
    <lineage>
        <taxon>Eukaryota</taxon>
        <taxon>Fungi</taxon>
        <taxon>Dikarya</taxon>
        <taxon>Basidiomycota</taxon>
        <taxon>Agaricomycotina</taxon>
        <taxon>Agaricomycetes</taxon>
        <taxon>Agaricomycetidae</taxon>
        <taxon>Agaricales</taxon>
        <taxon>Agaricineae</taxon>
        <taxon>Agaricaceae</taxon>
        <taxon>Agaricus</taxon>
    </lineage>
</organism>
<name>A0A8H7C8Y7_AGABI</name>
<feature type="compositionally biased region" description="Polar residues" evidence="2">
    <location>
        <begin position="459"/>
        <end position="491"/>
    </location>
</feature>
<feature type="compositionally biased region" description="Low complexity" evidence="2">
    <location>
        <begin position="185"/>
        <end position="207"/>
    </location>
</feature>
<dbReference type="EMBL" id="JABXXO010000009">
    <property type="protein sequence ID" value="KAF7770336.1"/>
    <property type="molecule type" value="Genomic_DNA"/>
</dbReference>
<evidence type="ECO:0000256" key="1">
    <source>
        <dbReference type="SAM" id="Coils"/>
    </source>
</evidence>
<proteinExistence type="predicted"/>
<feature type="region of interest" description="Disordered" evidence="2">
    <location>
        <begin position="1"/>
        <end position="34"/>
    </location>
</feature>
<dbReference type="Proteomes" id="UP000629468">
    <property type="component" value="Unassembled WGS sequence"/>
</dbReference>
<gene>
    <name evidence="3" type="ORF">Agabi119p4_6310</name>
</gene>
<feature type="coiled-coil region" evidence="1">
    <location>
        <begin position="236"/>
        <end position="337"/>
    </location>
</feature>
<dbReference type="AlphaFoldDB" id="A0A8H7C8Y7"/>
<feature type="compositionally biased region" description="Low complexity" evidence="2">
    <location>
        <begin position="156"/>
        <end position="175"/>
    </location>
</feature>
<evidence type="ECO:0000313" key="4">
    <source>
        <dbReference type="Proteomes" id="UP000629468"/>
    </source>
</evidence>
<evidence type="ECO:0000256" key="2">
    <source>
        <dbReference type="SAM" id="MobiDB-lite"/>
    </source>
</evidence>
<evidence type="ECO:0000313" key="3">
    <source>
        <dbReference type="EMBL" id="KAF7770336.1"/>
    </source>
</evidence>
<protein>
    <recommendedName>
        <fullName evidence="5">SWI5-dependent HO expression protein 3</fullName>
    </recommendedName>
</protein>
<keyword evidence="1" id="KW-0175">Coiled coil</keyword>
<feature type="region of interest" description="Disordered" evidence="2">
    <location>
        <begin position="456"/>
        <end position="491"/>
    </location>
</feature>